<dbReference type="NCBIfam" id="NF009381">
    <property type="entry name" value="PRK12740.1-5"/>
    <property type="match status" value="1"/>
</dbReference>
<evidence type="ECO:0000313" key="11">
    <source>
        <dbReference type="Ensembl" id="ENSSMAP00000021654.2"/>
    </source>
</evidence>
<dbReference type="GO" id="GO:0005525">
    <property type="term" value="F:GTP binding"/>
    <property type="evidence" value="ECO:0007669"/>
    <property type="project" value="UniProtKB-UniRule"/>
</dbReference>
<dbReference type="PANTHER" id="PTHR43636">
    <property type="entry name" value="ELONGATION FACTOR G, MITOCHONDRIAL"/>
    <property type="match status" value="1"/>
</dbReference>
<dbReference type="InterPro" id="IPR041095">
    <property type="entry name" value="EFG_II"/>
</dbReference>
<dbReference type="GeneTree" id="ENSGT00550000074911"/>
<dbReference type="GO" id="GO:0003924">
    <property type="term" value="F:GTPase activity"/>
    <property type="evidence" value="ECO:0007669"/>
    <property type="project" value="UniProtKB-UniRule"/>
</dbReference>
<feature type="domain" description="Tr-type G" evidence="10">
    <location>
        <begin position="20"/>
        <end position="297"/>
    </location>
</feature>
<sequence>MVRVLINSCRTCSSGIFTNESIRNIGISAHIDSGKTTLTERVLFYTGRIAAIHEVKGKDGVGATMDSMELERQRGITIQSAATYTVWKGHNINIIDTPGHVDFTIEVERALRVLDGAVLVLCAVGGVQCQTLTVNRQMKRYNVPFLTFINKLDRMGSNPSRALLQLRTKLNHNAAFVNIPIGLEGNMRGIIDLVQEQSIYFEGPFGQTIRYDEIPADFRAEAADRRQELVECVANADEILGEMFLEEKIPTNDDLKAAIRRATVQRLFSPVLVGTALKNKGVQPLLDAVLDYLPNPTEVKNYAILNDDQSSKLQMDPTRDASNPFVGLAFKLEAGRFGQLTYVRVYQGCLKKGEYIYNTRTSKRVRVQRLVRLHADQMEDVDDVYAGDICALFGIDCASGDTFTSMTSSNLSMESIHIPEAVISMSMKPVNKNDMDKFSKGINRFTREDPTFRVHFDTESKETIISGMGELHLEIYSQRMEREYNSPCVMGKPKVAFRETITGPVPFEFTHKKQSGGSGQYGKVIGVLEPLESEHSTKLEFEDQTVGTNVPKQFVPAVEKGYREACEKGPLSGHRISGVRFILEDGANHMVDSNEISFIRAGEGALKQAMEKANTTILEPIMSVEIVAPQEFQGAVIAGVNRRHGVITGQDGAEGYLTLYADVPLNNMFGYATELRSCTEGKGDYTMDYSRYQPCLPATQEELIHKHLEATGQLPAKKDKWKS</sequence>
<dbReference type="CDD" id="cd16262">
    <property type="entry name" value="EFG_III"/>
    <property type="match status" value="1"/>
</dbReference>
<reference evidence="11" key="2">
    <citation type="submission" date="2025-08" db="UniProtKB">
        <authorList>
            <consortium name="Ensembl"/>
        </authorList>
    </citation>
    <scope>IDENTIFICATION</scope>
</reference>
<feature type="binding site" evidence="9">
    <location>
        <begin position="150"/>
        <end position="153"/>
    </location>
    <ligand>
        <name>GTP</name>
        <dbReference type="ChEBI" id="CHEBI:37565"/>
    </ligand>
</feature>
<dbReference type="InterPro" id="IPR027417">
    <property type="entry name" value="P-loop_NTPase"/>
</dbReference>
<dbReference type="GO" id="GO:0070125">
    <property type="term" value="P:mitochondrial translational elongation"/>
    <property type="evidence" value="ECO:0007669"/>
    <property type="project" value="UniProtKB-UniRule"/>
</dbReference>
<dbReference type="InterPro" id="IPR020568">
    <property type="entry name" value="Ribosomal_Su5_D2-typ_SF"/>
</dbReference>
<keyword evidence="5 9" id="KW-0648">Protein biosynthesis</keyword>
<dbReference type="FunFam" id="3.30.230.10:FF:000003">
    <property type="entry name" value="Elongation factor G"/>
    <property type="match status" value="1"/>
</dbReference>
<keyword evidence="3 9" id="KW-0547">Nucleotide-binding</keyword>
<evidence type="ECO:0000256" key="6">
    <source>
        <dbReference type="ARBA" id="ARBA00023128"/>
    </source>
</evidence>
<dbReference type="Pfam" id="PF03764">
    <property type="entry name" value="EFG_IV"/>
    <property type="match status" value="1"/>
</dbReference>
<dbReference type="CDD" id="cd04097">
    <property type="entry name" value="mtEFG1_C"/>
    <property type="match status" value="1"/>
</dbReference>
<dbReference type="Pfam" id="PF14492">
    <property type="entry name" value="EFG_III"/>
    <property type="match status" value="1"/>
</dbReference>
<dbReference type="Proteomes" id="UP000694558">
    <property type="component" value="Chromosome 3"/>
</dbReference>
<evidence type="ECO:0000256" key="2">
    <source>
        <dbReference type="ARBA" id="ARBA00005870"/>
    </source>
</evidence>
<comment type="similarity">
    <text evidence="2">Belongs to the TRAFAC class translation factor GTPase superfamily. Classic translation factor GTPase family. EF-G/EF-2 subfamily.</text>
</comment>
<dbReference type="PRINTS" id="PR00315">
    <property type="entry name" value="ELONGATNFCT"/>
</dbReference>
<dbReference type="FunFam" id="3.30.70.870:FF:000001">
    <property type="entry name" value="Elongation factor G"/>
    <property type="match status" value="1"/>
</dbReference>
<dbReference type="FunFam" id="3.30.70.240:FF:000001">
    <property type="entry name" value="Elongation factor G"/>
    <property type="match status" value="1"/>
</dbReference>
<dbReference type="GO" id="GO:0005739">
    <property type="term" value="C:mitochondrion"/>
    <property type="evidence" value="ECO:0007669"/>
    <property type="project" value="UniProtKB-SubCell"/>
</dbReference>
<evidence type="ECO:0000256" key="5">
    <source>
        <dbReference type="ARBA" id="ARBA00022917"/>
    </source>
</evidence>
<dbReference type="CDD" id="cd01434">
    <property type="entry name" value="EFG_mtEFG1_IV"/>
    <property type="match status" value="1"/>
</dbReference>
<keyword evidence="6 9" id="KW-0496">Mitochondrion</keyword>
<dbReference type="FunFam" id="3.40.50.300:FF:000539">
    <property type="entry name" value="Elongation factor G, mitochondrial"/>
    <property type="match status" value="1"/>
</dbReference>
<evidence type="ECO:0000313" key="12">
    <source>
        <dbReference type="Proteomes" id="UP000694558"/>
    </source>
</evidence>
<dbReference type="InterPro" id="IPR009022">
    <property type="entry name" value="EFG_III"/>
</dbReference>
<accession>A0A8D3AQ14</accession>
<evidence type="ECO:0000256" key="7">
    <source>
        <dbReference type="ARBA" id="ARBA00023134"/>
    </source>
</evidence>
<dbReference type="InterPro" id="IPR035649">
    <property type="entry name" value="EFG_V"/>
</dbReference>
<dbReference type="Gene3D" id="3.40.50.300">
    <property type="entry name" value="P-loop containing nucleotide triphosphate hydrolases"/>
    <property type="match status" value="1"/>
</dbReference>
<comment type="pathway">
    <text evidence="9">Protein biosynthesis; polypeptide chain elongation.</text>
</comment>
<comment type="subcellular location">
    <subcellularLocation>
        <location evidence="1 9">Mitochondrion</location>
    </subcellularLocation>
</comment>
<dbReference type="InterPro" id="IPR035647">
    <property type="entry name" value="EFG_III/V"/>
</dbReference>
<dbReference type="UniPathway" id="UPA00345"/>
<evidence type="ECO:0000256" key="4">
    <source>
        <dbReference type="ARBA" id="ARBA00022768"/>
    </source>
</evidence>
<dbReference type="InterPro" id="IPR031157">
    <property type="entry name" value="G_TR_CS"/>
</dbReference>
<dbReference type="InterPro" id="IPR005517">
    <property type="entry name" value="Transl_elong_EFG/EF2_IV"/>
</dbReference>
<dbReference type="CDD" id="cd04091">
    <property type="entry name" value="mtEFG1_II_like"/>
    <property type="match status" value="1"/>
</dbReference>
<dbReference type="FunFam" id="2.40.30.10:FF:000022">
    <property type="entry name" value="Elongation factor G, mitochondrial"/>
    <property type="match status" value="1"/>
</dbReference>
<dbReference type="InterPro" id="IPR004161">
    <property type="entry name" value="EFTu-like_2"/>
</dbReference>
<dbReference type="SUPFAM" id="SSF52540">
    <property type="entry name" value="P-loop containing nucleoside triphosphate hydrolases"/>
    <property type="match status" value="1"/>
</dbReference>
<dbReference type="InterPro" id="IPR000795">
    <property type="entry name" value="T_Tr_GTP-bd_dom"/>
</dbReference>
<dbReference type="PANTHER" id="PTHR43636:SF2">
    <property type="entry name" value="ELONGATION FACTOR G, MITOCHONDRIAL"/>
    <property type="match status" value="1"/>
</dbReference>
<evidence type="ECO:0000256" key="9">
    <source>
        <dbReference type="HAMAP-Rule" id="MF_03061"/>
    </source>
</evidence>
<evidence type="ECO:0000256" key="3">
    <source>
        <dbReference type="ARBA" id="ARBA00022741"/>
    </source>
</evidence>
<dbReference type="Ensembl" id="ENSSMAT00000021909.2">
    <property type="protein sequence ID" value="ENSSMAP00000021654.2"/>
    <property type="gene ID" value="ENSSMAG00000013221.2"/>
</dbReference>
<keyword evidence="7 9" id="KW-0342">GTP-binding</keyword>
<dbReference type="Pfam" id="PF03144">
    <property type="entry name" value="GTP_EFTU_D2"/>
    <property type="match status" value="1"/>
</dbReference>
<organism evidence="11 12">
    <name type="scientific">Scophthalmus maximus</name>
    <name type="common">Turbot</name>
    <name type="synonym">Psetta maxima</name>
    <dbReference type="NCBI Taxonomy" id="52904"/>
    <lineage>
        <taxon>Eukaryota</taxon>
        <taxon>Metazoa</taxon>
        <taxon>Chordata</taxon>
        <taxon>Craniata</taxon>
        <taxon>Vertebrata</taxon>
        <taxon>Euteleostomi</taxon>
        <taxon>Actinopterygii</taxon>
        <taxon>Neopterygii</taxon>
        <taxon>Teleostei</taxon>
        <taxon>Neoteleostei</taxon>
        <taxon>Acanthomorphata</taxon>
        <taxon>Carangaria</taxon>
        <taxon>Pleuronectiformes</taxon>
        <taxon>Pleuronectoidei</taxon>
        <taxon>Scophthalmidae</taxon>
        <taxon>Scophthalmus</taxon>
    </lineage>
</organism>
<dbReference type="SMART" id="SM00838">
    <property type="entry name" value="EFG_C"/>
    <property type="match status" value="1"/>
</dbReference>
<dbReference type="Gene3D" id="3.30.230.10">
    <property type="match status" value="1"/>
</dbReference>
<dbReference type="CDD" id="cd01886">
    <property type="entry name" value="EF-G"/>
    <property type="match status" value="1"/>
</dbReference>
<gene>
    <name evidence="11" type="primary">gfm1</name>
    <name evidence="9" type="synonym">EFG1</name>
    <name evidence="9" type="synonym">GFM1</name>
</gene>
<evidence type="ECO:0000256" key="1">
    <source>
        <dbReference type="ARBA" id="ARBA00004173"/>
    </source>
</evidence>
<dbReference type="NCBIfam" id="TIGR00231">
    <property type="entry name" value="small_GTP"/>
    <property type="match status" value="1"/>
</dbReference>
<dbReference type="Gene3D" id="3.30.70.240">
    <property type="match status" value="1"/>
</dbReference>
<dbReference type="PROSITE" id="PS51722">
    <property type="entry name" value="G_TR_2"/>
    <property type="match status" value="1"/>
</dbReference>
<comment type="similarity">
    <text evidence="9">Belongs to the GTP-binding elongation factor family. EF-G/EF-2 subfamily.</text>
</comment>
<reference evidence="11" key="1">
    <citation type="submission" date="2023-05" db="EMBL/GenBank/DDBJ databases">
        <title>High-quality long-read genome of Scophthalmus maximus.</title>
        <authorList>
            <person name="Lien S."/>
            <person name="Martinez P."/>
        </authorList>
    </citation>
    <scope>NUCLEOTIDE SEQUENCE [LARGE SCALE GENOMIC DNA]</scope>
</reference>
<evidence type="ECO:0000256" key="8">
    <source>
        <dbReference type="ARBA" id="ARBA00049117"/>
    </source>
</evidence>
<dbReference type="GO" id="GO:0003746">
    <property type="term" value="F:translation elongation factor activity"/>
    <property type="evidence" value="ECO:0007669"/>
    <property type="project" value="UniProtKB-UniRule"/>
</dbReference>
<dbReference type="InterPro" id="IPR047872">
    <property type="entry name" value="EFG_IV"/>
</dbReference>
<dbReference type="InterPro" id="IPR014721">
    <property type="entry name" value="Ribsml_uS5_D2-typ_fold_subgr"/>
</dbReference>
<dbReference type="HAMAP" id="MF_00054_B">
    <property type="entry name" value="EF_G_EF_2_B"/>
    <property type="match status" value="1"/>
</dbReference>
<name>A0A8D3AQ14_SCOMX</name>
<evidence type="ECO:0000259" key="10">
    <source>
        <dbReference type="PROSITE" id="PS51722"/>
    </source>
</evidence>
<feature type="binding site" evidence="9">
    <location>
        <begin position="96"/>
        <end position="100"/>
    </location>
    <ligand>
        <name>GTP</name>
        <dbReference type="ChEBI" id="CHEBI:37565"/>
    </ligand>
</feature>
<dbReference type="InterPro" id="IPR000640">
    <property type="entry name" value="EFG_V-like"/>
</dbReference>
<keyword evidence="4 9" id="KW-0251">Elongation factor</keyword>
<dbReference type="SMART" id="SM00889">
    <property type="entry name" value="EFG_IV"/>
    <property type="match status" value="1"/>
</dbReference>
<dbReference type="Gene3D" id="3.30.70.870">
    <property type="entry name" value="Elongation Factor G (Translational Gtpase), domain 3"/>
    <property type="match status" value="1"/>
</dbReference>
<dbReference type="InterPro" id="IPR005225">
    <property type="entry name" value="Small_GTP-bd"/>
</dbReference>
<dbReference type="Pfam" id="PF00009">
    <property type="entry name" value="GTP_EFTU"/>
    <property type="match status" value="1"/>
</dbReference>
<dbReference type="NCBIfam" id="TIGR00484">
    <property type="entry name" value="EF-G"/>
    <property type="match status" value="1"/>
</dbReference>
<dbReference type="SUPFAM" id="SSF50447">
    <property type="entry name" value="Translation proteins"/>
    <property type="match status" value="1"/>
</dbReference>
<comment type="catalytic activity">
    <reaction evidence="8">
        <text>GTP + H2O = GDP + phosphate + H(+)</text>
        <dbReference type="Rhea" id="RHEA:19669"/>
        <dbReference type="ChEBI" id="CHEBI:15377"/>
        <dbReference type="ChEBI" id="CHEBI:15378"/>
        <dbReference type="ChEBI" id="CHEBI:37565"/>
        <dbReference type="ChEBI" id="CHEBI:43474"/>
        <dbReference type="ChEBI" id="CHEBI:58189"/>
    </reaction>
    <physiologicalReaction direction="left-to-right" evidence="8">
        <dbReference type="Rhea" id="RHEA:19670"/>
    </physiologicalReaction>
</comment>
<proteinExistence type="inferred from homology"/>
<comment type="function">
    <text evidence="9">Mitochondrial GTPase that catalyzes the GTP-dependent ribosomal translocation step during translation elongation. During this step, the ribosome changes from the pre-translocational (PRE) to the post-translocational (POST) state as the newly formed A-site-bound peptidyl-tRNA and P-site-bound deacylated tRNA move to the P and E sites, respectively. Catalyzes the coordinated movement of the two tRNA molecules, the mRNA and conformational changes in the ribosome. Does not mediate the disassembly of ribosomes from messenger RNA at the termination of mitochondrial protein biosynthesis.</text>
</comment>
<dbReference type="InterPro" id="IPR009000">
    <property type="entry name" value="Transl_B-barrel_sf"/>
</dbReference>
<dbReference type="AlphaFoldDB" id="A0A8D3AQ14"/>
<protein>
    <recommendedName>
        <fullName evidence="9">Elongation factor G, mitochondrial</fullName>
        <shortName evidence="9">EF-Gmt</shortName>
    </recommendedName>
    <alternativeName>
        <fullName evidence="9">Elongation factor G 1, mitochondrial</fullName>
        <shortName evidence="9">mEF-G 1</shortName>
    </alternativeName>
    <alternativeName>
        <fullName evidence="9">Elongation factor G1</fullName>
    </alternativeName>
</protein>
<dbReference type="Gene3D" id="2.40.30.10">
    <property type="entry name" value="Translation factors"/>
    <property type="match status" value="1"/>
</dbReference>
<dbReference type="InterPro" id="IPR004540">
    <property type="entry name" value="Transl_elong_EFG/EF2"/>
</dbReference>
<dbReference type="SUPFAM" id="SSF54211">
    <property type="entry name" value="Ribosomal protein S5 domain 2-like"/>
    <property type="match status" value="1"/>
</dbReference>
<dbReference type="SUPFAM" id="SSF54980">
    <property type="entry name" value="EF-G C-terminal domain-like"/>
    <property type="match status" value="2"/>
</dbReference>
<feature type="binding site" evidence="9">
    <location>
        <begin position="29"/>
        <end position="36"/>
    </location>
    <ligand>
        <name>GTP</name>
        <dbReference type="ChEBI" id="CHEBI:37565"/>
    </ligand>
</feature>
<dbReference type="PROSITE" id="PS00301">
    <property type="entry name" value="G_TR_1"/>
    <property type="match status" value="1"/>
</dbReference>
<dbReference type="Pfam" id="PF00679">
    <property type="entry name" value="EFG_C"/>
    <property type="match status" value="1"/>
</dbReference>